<accession>A0A2K8UI14</accession>
<dbReference type="EMBL" id="CP020371">
    <property type="protein sequence ID" value="AUB85223.1"/>
    <property type="molecule type" value="Genomic_DNA"/>
</dbReference>
<dbReference type="OrthoDB" id="7350013at2"/>
<dbReference type="Gene3D" id="3.40.630.30">
    <property type="match status" value="1"/>
</dbReference>
<dbReference type="InterPro" id="IPR016181">
    <property type="entry name" value="Acyl_CoA_acyltransferase"/>
</dbReference>
<keyword evidence="1" id="KW-0614">Plasmid</keyword>
<keyword evidence="2" id="KW-1185">Reference proteome</keyword>
<dbReference type="AlphaFoldDB" id="A0A2K8UI14"/>
<organism evidence="1 2">
    <name type="scientific">Candidatus Thiodictyon syntrophicum</name>
    <dbReference type="NCBI Taxonomy" id="1166950"/>
    <lineage>
        <taxon>Bacteria</taxon>
        <taxon>Pseudomonadati</taxon>
        <taxon>Pseudomonadota</taxon>
        <taxon>Gammaproteobacteria</taxon>
        <taxon>Chromatiales</taxon>
        <taxon>Chromatiaceae</taxon>
        <taxon>Thiodictyon</taxon>
    </lineage>
</organism>
<proteinExistence type="predicted"/>
<gene>
    <name evidence="1" type="ORF">THSYN_30405</name>
</gene>
<reference evidence="1 2" key="1">
    <citation type="submission" date="2017-03" db="EMBL/GenBank/DDBJ databases">
        <title>Complete genome sequence of Candidatus 'Thiodictyon syntrophicum' sp. nov. strain Cad16T, a photolithoautotroph purple sulfur bacterium isolated from an alpine meromictic lake.</title>
        <authorList>
            <person name="Luedin S.M."/>
            <person name="Pothier J.F."/>
            <person name="Danza F."/>
            <person name="Storelli N."/>
            <person name="Wittwer M."/>
            <person name="Tonolla M."/>
        </authorList>
    </citation>
    <scope>NUCLEOTIDE SEQUENCE [LARGE SCALE GENOMIC DNA]</scope>
    <source>
        <strain evidence="1 2">Cad16T</strain>
        <plasmid evidence="2">Plasmid pts417</plasmid>
    </source>
</reference>
<geneLocation type="plasmid" evidence="2">
    <name>pts417</name>
</geneLocation>
<dbReference type="RefSeq" id="WP_100922862.1">
    <property type="nucleotide sequence ID" value="NZ_CP020371.1"/>
</dbReference>
<dbReference type="SUPFAM" id="SSF55729">
    <property type="entry name" value="Acyl-CoA N-acyltransferases (Nat)"/>
    <property type="match status" value="1"/>
</dbReference>
<evidence type="ECO:0008006" key="3">
    <source>
        <dbReference type="Google" id="ProtNLM"/>
    </source>
</evidence>
<dbReference type="Proteomes" id="UP000232638">
    <property type="component" value="Plasmid pTs417"/>
</dbReference>
<evidence type="ECO:0000313" key="2">
    <source>
        <dbReference type="Proteomes" id="UP000232638"/>
    </source>
</evidence>
<protein>
    <recommendedName>
        <fullName evidence="3">N-acetyltransferase domain-containing protein</fullName>
    </recommendedName>
</protein>
<sequence>MAIDNTNRSDSGTGLEISLFREGDGEGITALFRDVYGEGYPIKLFYDPAAIARANAAGDYYSITVRQSGEIVGVEHLYRSAPDPCVYEAGAGLVRKDCRNLGLTKRLLEFICEEWVPQQPDIHEVFGEPVCNHPYMQKAVAGLRFVEMALEIALMPAEAYTQEQSATGRVAALLIFRSYRPKPHRIFLPPVYEKELRFLYQPLDEPRELATADEPLPTASPSAITMTLFDFARVARIAVAHAGGDFIERLTALEQEATARGVWVFQVWLNLAQPCVGAGVEHLRQEGYFLGGPLPRWFDTDGLLMQKLLCPPDFDQIQLHSDRAREILALLRQDWDSVHLGQQCGKK</sequence>
<name>A0A2K8UI14_9GAMM</name>
<evidence type="ECO:0000313" key="1">
    <source>
        <dbReference type="EMBL" id="AUB85223.1"/>
    </source>
</evidence>
<dbReference type="KEGG" id="tsy:THSYN_30405"/>